<comment type="caution">
    <text evidence="5">The sequence shown here is derived from an EMBL/GenBank/DDBJ whole genome shotgun (WGS) entry which is preliminary data.</text>
</comment>
<comment type="similarity">
    <text evidence="1">Belongs to the IAA-amido conjugating enzyme family.</text>
</comment>
<dbReference type="Pfam" id="PF23572">
    <property type="entry name" value="GH3_C"/>
    <property type="match status" value="1"/>
</dbReference>
<feature type="domain" description="GH3 C-terminal" evidence="4">
    <location>
        <begin position="494"/>
        <end position="613"/>
    </location>
</feature>
<dbReference type="EMBL" id="JACMSC010000009">
    <property type="protein sequence ID" value="KAG6506287.1"/>
    <property type="molecule type" value="Genomic_DNA"/>
</dbReference>
<evidence type="ECO:0000259" key="4">
    <source>
        <dbReference type="Pfam" id="PF23572"/>
    </source>
</evidence>
<evidence type="ECO:0000256" key="1">
    <source>
        <dbReference type="ARBA" id="ARBA00008068"/>
    </source>
</evidence>
<reference evidence="5 6" key="1">
    <citation type="submission" date="2020-08" db="EMBL/GenBank/DDBJ databases">
        <title>Plant Genome Project.</title>
        <authorList>
            <person name="Zhang R.-G."/>
        </authorList>
    </citation>
    <scope>NUCLEOTIDE SEQUENCE [LARGE SCALE GENOMIC DNA]</scope>
    <source>
        <tissue evidence="5">Rhizome</tissue>
    </source>
</reference>
<dbReference type="PANTHER" id="PTHR31901:SF44">
    <property type="entry name" value="INDOLE-3-ACETIC ACID-AMIDO SYNTHETASE GH3.6-RELATED"/>
    <property type="match status" value="1"/>
</dbReference>
<evidence type="ECO:0000313" key="6">
    <source>
        <dbReference type="Proteomes" id="UP000734854"/>
    </source>
</evidence>
<feature type="domain" description="GH3 middle" evidence="3">
    <location>
        <begin position="405"/>
        <end position="478"/>
    </location>
</feature>
<dbReference type="Pfam" id="PF23571">
    <property type="entry name" value="GH3_M"/>
    <property type="match status" value="1"/>
</dbReference>
<evidence type="ECO:0000259" key="3">
    <source>
        <dbReference type="Pfam" id="PF23571"/>
    </source>
</evidence>
<dbReference type="GO" id="GO:0005737">
    <property type="term" value="C:cytoplasm"/>
    <property type="evidence" value="ECO:0007669"/>
    <property type="project" value="TreeGrafter"/>
</dbReference>
<dbReference type="Proteomes" id="UP000734854">
    <property type="component" value="Unassembled WGS sequence"/>
</dbReference>
<dbReference type="InterPro" id="IPR055378">
    <property type="entry name" value="GH3_C"/>
</dbReference>
<proteinExistence type="inferred from homology"/>
<keyword evidence="6" id="KW-1185">Reference proteome</keyword>
<protein>
    <submittedName>
        <fullName evidence="5">Uncharacterized protein</fullName>
    </submittedName>
</protein>
<name>A0A8J5LA42_ZINOF</name>
<dbReference type="AlphaFoldDB" id="A0A8J5LA42"/>
<dbReference type="InterPro" id="IPR055377">
    <property type="entry name" value="GH3_M"/>
</dbReference>
<organism evidence="5 6">
    <name type="scientific">Zingiber officinale</name>
    <name type="common">Ginger</name>
    <name type="synonym">Amomum zingiber</name>
    <dbReference type="NCBI Taxonomy" id="94328"/>
    <lineage>
        <taxon>Eukaryota</taxon>
        <taxon>Viridiplantae</taxon>
        <taxon>Streptophyta</taxon>
        <taxon>Embryophyta</taxon>
        <taxon>Tracheophyta</taxon>
        <taxon>Spermatophyta</taxon>
        <taxon>Magnoliopsida</taxon>
        <taxon>Liliopsida</taxon>
        <taxon>Zingiberales</taxon>
        <taxon>Zingiberaceae</taxon>
        <taxon>Zingiber</taxon>
    </lineage>
</organism>
<accession>A0A8J5LA42</accession>
<keyword evidence="2" id="KW-0436">Ligase</keyword>
<evidence type="ECO:0000313" key="5">
    <source>
        <dbReference type="EMBL" id="KAG6506287.1"/>
    </source>
</evidence>
<dbReference type="InterPro" id="IPR004993">
    <property type="entry name" value="GH3"/>
</dbReference>
<dbReference type="GO" id="GO:0016881">
    <property type="term" value="F:acid-amino acid ligase activity"/>
    <property type="evidence" value="ECO:0007669"/>
    <property type="project" value="TreeGrafter"/>
</dbReference>
<evidence type="ECO:0000256" key="2">
    <source>
        <dbReference type="ARBA" id="ARBA00022598"/>
    </source>
</evidence>
<dbReference type="Pfam" id="PF03321">
    <property type="entry name" value="GH3"/>
    <property type="match status" value="2"/>
</dbReference>
<sequence length="635" mass="70082">MAASSGAVEVFEGSTRDAHRIQMQTLRSILERNAAVGYLRRFLCGDAGFPDPAQADPAHTAAAFRRLVPLSSYDDYADLIDRIADGAEPPTALSVDPLLCFFNRVDFKNVICLFFFSPSSCTFRTGAIKLIRQMKWHDKKCSSQNVYFFFSSGTSTSNPKLIPYFDSSLAKSASSVAHQTSSALLQRLFPPRRSANKVLWFLYAGNVTATEAGYKVMAASAFPFHNNTPTPSPLLSMCVSPREVIVGADTLQQMYCHLLCGLSLSASVDCIRAPYAAGLIRAIRMLESKWMQLCDDIEYGSLSSEITEPSMRVAVQELLGAPQPELATRIREICMRNNWRGILCRLWPKLCYIACVSTGSMEQYFSLIKHYAGDNLPLLGGDYFASECPIGINMDRSCPPATTSFVIIPSAAYFEFLPFELGASPNVQETVDISGVEVQKMYEVVVTTYRGLYRYRLNDVVKVVGFYNSSPRVEFITRAPKEDSEVFTERDLISAMSTLGLMIGDGKGGEIVEFAGYLDPNLDQGHVIIFVELDKDCLFLQRENVDKSIGQLSRCCQSLEACLGSVYKVKRAKGNLGLLELSIVKPGSFEGLARMAIKSGAPANQYKPAKILRTCNFVNLLKENVILSSASEPNI</sequence>
<dbReference type="PANTHER" id="PTHR31901">
    <property type="entry name" value="GH3 DOMAIN-CONTAINING PROTEIN"/>
    <property type="match status" value="1"/>
</dbReference>
<gene>
    <name evidence="5" type="ORF">ZIOFF_031610</name>
</gene>